<dbReference type="AlphaFoldDB" id="A0A0D7X3I1"/>
<dbReference type="Proteomes" id="UP000032534">
    <property type="component" value="Unassembled WGS sequence"/>
</dbReference>
<protein>
    <submittedName>
        <fullName evidence="1">Uncharacterized protein</fullName>
    </submittedName>
</protein>
<keyword evidence="2" id="KW-1185">Reference proteome</keyword>
<evidence type="ECO:0000313" key="1">
    <source>
        <dbReference type="EMBL" id="KJD45985.1"/>
    </source>
</evidence>
<dbReference type="RefSeq" id="WP_044645698.1">
    <property type="nucleotide sequence ID" value="NZ_JTHP01000012.1"/>
</dbReference>
<proteinExistence type="predicted"/>
<sequence length="156" mass="18039">MTPFMLRDALVKELERLFADSTYLNARAELSKLNIYAQNLPAKSSEDDDNHYPFILVRVGDTVDVSDTENSTCAIMLSVGIIDEGLDMRGEDTVLNITQRIRQHFLTNRTLDKQFILEPQLTCSLFDEENLWPYFFGYVDMSWIIPAIREGVQFDY</sequence>
<evidence type="ECO:0000313" key="2">
    <source>
        <dbReference type="Proteomes" id="UP000032534"/>
    </source>
</evidence>
<gene>
    <name evidence="1" type="ORF">QD47_08335</name>
</gene>
<accession>A0A0D7X3I1</accession>
<name>A0A0D7X3I1_9BACL</name>
<organism evidence="1 2">
    <name type="scientific">Paenibacillus terrae</name>
    <dbReference type="NCBI Taxonomy" id="159743"/>
    <lineage>
        <taxon>Bacteria</taxon>
        <taxon>Bacillati</taxon>
        <taxon>Bacillota</taxon>
        <taxon>Bacilli</taxon>
        <taxon>Bacillales</taxon>
        <taxon>Paenibacillaceae</taxon>
        <taxon>Paenibacillus</taxon>
    </lineage>
</organism>
<reference evidence="1 2" key="1">
    <citation type="submission" date="2014-11" db="EMBL/GenBank/DDBJ databases">
        <title>Draft Genome Sequences of Paenibacillus polymyxa NRRL B-30509 and Paenibacillus terrae NRRL B-30644, Strains from a Poultry Environment that Produce Tridecaptin A and Paenicidins.</title>
        <authorList>
            <person name="van Belkum M.J."/>
            <person name="Lohans C.T."/>
            <person name="Vederas J.C."/>
        </authorList>
    </citation>
    <scope>NUCLEOTIDE SEQUENCE [LARGE SCALE GENOMIC DNA]</scope>
    <source>
        <strain evidence="1 2">NRRL B-30644</strain>
    </source>
</reference>
<dbReference type="OrthoDB" id="9802878at2"/>
<dbReference type="PATRIC" id="fig|159743.3.peg.1828"/>
<comment type="caution">
    <text evidence="1">The sequence shown here is derived from an EMBL/GenBank/DDBJ whole genome shotgun (WGS) entry which is preliminary data.</text>
</comment>
<dbReference type="EMBL" id="JTHP01000012">
    <property type="protein sequence ID" value="KJD45985.1"/>
    <property type="molecule type" value="Genomic_DNA"/>
</dbReference>